<dbReference type="EMBL" id="JAGRRH010000009">
    <property type="protein sequence ID" value="KAG7365195.1"/>
    <property type="molecule type" value="Genomic_DNA"/>
</dbReference>
<gene>
    <name evidence="2" type="ORF">IV203_038398</name>
</gene>
<name>A0A9K3LMJ0_9STRA</name>
<feature type="region of interest" description="Disordered" evidence="1">
    <location>
        <begin position="15"/>
        <end position="38"/>
    </location>
</feature>
<keyword evidence="3" id="KW-1185">Reference proteome</keyword>
<dbReference type="AlphaFoldDB" id="A0A9K3LMJ0"/>
<evidence type="ECO:0000256" key="1">
    <source>
        <dbReference type="SAM" id="MobiDB-lite"/>
    </source>
</evidence>
<organism evidence="2 3">
    <name type="scientific">Nitzschia inconspicua</name>
    <dbReference type="NCBI Taxonomy" id="303405"/>
    <lineage>
        <taxon>Eukaryota</taxon>
        <taxon>Sar</taxon>
        <taxon>Stramenopiles</taxon>
        <taxon>Ochrophyta</taxon>
        <taxon>Bacillariophyta</taxon>
        <taxon>Bacillariophyceae</taxon>
        <taxon>Bacillariophycidae</taxon>
        <taxon>Bacillariales</taxon>
        <taxon>Bacillariaceae</taxon>
        <taxon>Nitzschia</taxon>
    </lineage>
</organism>
<reference evidence="2" key="1">
    <citation type="journal article" date="2021" name="Sci. Rep.">
        <title>Diploid genomic architecture of Nitzschia inconspicua, an elite biomass production diatom.</title>
        <authorList>
            <person name="Oliver A."/>
            <person name="Podell S."/>
            <person name="Pinowska A."/>
            <person name="Traller J.C."/>
            <person name="Smith S.R."/>
            <person name="McClure R."/>
            <person name="Beliaev A."/>
            <person name="Bohutskyi P."/>
            <person name="Hill E.A."/>
            <person name="Rabines A."/>
            <person name="Zheng H."/>
            <person name="Allen L.Z."/>
            <person name="Kuo A."/>
            <person name="Grigoriev I.V."/>
            <person name="Allen A.E."/>
            <person name="Hazlebeck D."/>
            <person name="Allen E.E."/>
        </authorList>
    </citation>
    <scope>NUCLEOTIDE SEQUENCE</scope>
    <source>
        <strain evidence="2">Hildebrandi</strain>
    </source>
</reference>
<proteinExistence type="predicted"/>
<evidence type="ECO:0000313" key="3">
    <source>
        <dbReference type="Proteomes" id="UP000693970"/>
    </source>
</evidence>
<accession>A0A9K3LMJ0</accession>
<dbReference type="Proteomes" id="UP000693970">
    <property type="component" value="Unassembled WGS sequence"/>
</dbReference>
<evidence type="ECO:0000313" key="2">
    <source>
        <dbReference type="EMBL" id="KAG7365195.1"/>
    </source>
</evidence>
<protein>
    <submittedName>
        <fullName evidence="2">Uncharacterized protein</fullName>
    </submittedName>
</protein>
<sequence length="79" mass="9051">MARFKWRLPMNPLGHMVSEMSSTETTSGDEASDDEENASLRVFLAHPRVKRDDSAASLDIEDSESMMNNFFLVTMQFYK</sequence>
<comment type="caution">
    <text evidence="2">The sequence shown here is derived from an EMBL/GenBank/DDBJ whole genome shotgun (WGS) entry which is preliminary data.</text>
</comment>
<reference evidence="2" key="2">
    <citation type="submission" date="2021-04" db="EMBL/GenBank/DDBJ databases">
        <authorList>
            <person name="Podell S."/>
        </authorList>
    </citation>
    <scope>NUCLEOTIDE SEQUENCE</scope>
    <source>
        <strain evidence="2">Hildebrandi</strain>
    </source>
</reference>